<sequence length="631" mass="68951">MPSPADVPTNPAQSSVPRTGEVHDLGPVSEYINNDGDASIPGEAGAQQLIQPIALDEIVPVVPHHEPQPRNEETSVISVRSSDGSEDSSQSPLIKRRRVKRDLKTRTVENVNGEDSQDDGNCCTICLERWSNTGPHQVCCMPCGHLFGYKCIKEWILGSNSRRRACPTCKVPARVKDLRYLFGLPSRLEASDVSEVQRLREQLTKEKTSHERTKMKLEETKRLAKTYRAEIKSLQRHKKSSIQTFGNEKPPDNDDCSTAVRLISVYKTLGASVSVALDQDATYLFNERVSPAGTRHRIGRVDIGRPQTALHSPHTIEKRVNSIEICRDTSRADFRHISIASTDCKVYILASNLQHATTISTPRSIPLSSRWLSCRPNLIAVGMVSGEVFIYDVRQTVTALYGCMLSRDQGARAVHSLHEVYAENTPVVLAASPLGIYGLVFDGYVDRPTVHPINGLAESLAPSSLTVSDNIIAVAAKGRSNGLVSSQQLGSSLSVHKGLSKQGPDIRLGDALGDQIYGNLQTVPFAFGGLVRGADDYAGTILAYPDKLAKDKLSAWTYKKGTNATGRWTEQEVQSQGDGCNSLDSVADVRAAVGIRLPRHSRIRGVPEKTRGIFVTVGNDVVRVFAAGKYV</sequence>
<keyword evidence="1" id="KW-0479">Metal-binding</keyword>
<protein>
    <submittedName>
        <fullName evidence="4">E3 ubiquitin-protein ligase RFWD3</fullName>
    </submittedName>
</protein>
<dbReference type="InterPro" id="IPR037381">
    <property type="entry name" value="RFWD3"/>
</dbReference>
<dbReference type="Pfam" id="PF13639">
    <property type="entry name" value="zf-RING_2"/>
    <property type="match status" value="1"/>
</dbReference>
<dbReference type="OrthoDB" id="4952at2759"/>
<dbReference type="PANTHER" id="PTHR16047">
    <property type="entry name" value="RFWD3 PROTEIN"/>
    <property type="match status" value="1"/>
</dbReference>
<proteinExistence type="predicted"/>
<dbReference type="SMART" id="SM00184">
    <property type="entry name" value="RING"/>
    <property type="match status" value="1"/>
</dbReference>
<feature type="region of interest" description="Disordered" evidence="2">
    <location>
        <begin position="64"/>
        <end position="98"/>
    </location>
</feature>
<evidence type="ECO:0000256" key="1">
    <source>
        <dbReference type="PROSITE-ProRule" id="PRU00175"/>
    </source>
</evidence>
<evidence type="ECO:0000313" key="5">
    <source>
        <dbReference type="Proteomes" id="UP000247409"/>
    </source>
</evidence>
<keyword evidence="5" id="KW-1185">Reference proteome</keyword>
<dbReference type="InterPro" id="IPR001841">
    <property type="entry name" value="Znf_RING"/>
</dbReference>
<keyword evidence="1" id="KW-0862">Zinc</keyword>
<dbReference type="Proteomes" id="UP000247409">
    <property type="component" value="Unassembled WGS sequence"/>
</dbReference>
<evidence type="ECO:0000313" key="4">
    <source>
        <dbReference type="EMBL" id="PXF44113.1"/>
    </source>
</evidence>
<dbReference type="GO" id="GO:0005634">
    <property type="term" value="C:nucleus"/>
    <property type="evidence" value="ECO:0007669"/>
    <property type="project" value="InterPro"/>
</dbReference>
<dbReference type="GO" id="GO:0036297">
    <property type="term" value="P:interstrand cross-link repair"/>
    <property type="evidence" value="ECO:0007669"/>
    <property type="project" value="InterPro"/>
</dbReference>
<dbReference type="EMBL" id="NBIV01000102">
    <property type="protein sequence ID" value="PXF44113.1"/>
    <property type="molecule type" value="Genomic_DNA"/>
</dbReference>
<dbReference type="GO" id="GO:0016567">
    <property type="term" value="P:protein ubiquitination"/>
    <property type="evidence" value="ECO:0007669"/>
    <property type="project" value="InterPro"/>
</dbReference>
<dbReference type="GO" id="GO:0004842">
    <property type="term" value="F:ubiquitin-protein transferase activity"/>
    <property type="evidence" value="ECO:0007669"/>
    <property type="project" value="InterPro"/>
</dbReference>
<feature type="region of interest" description="Disordered" evidence="2">
    <location>
        <begin position="234"/>
        <end position="253"/>
    </location>
</feature>
<dbReference type="InterPro" id="IPR036322">
    <property type="entry name" value="WD40_repeat_dom_sf"/>
</dbReference>
<dbReference type="CDD" id="cd16450">
    <property type="entry name" value="mRING-C3HGC3_RFWD3"/>
    <property type="match status" value="1"/>
</dbReference>
<evidence type="ECO:0000256" key="2">
    <source>
        <dbReference type="SAM" id="MobiDB-lite"/>
    </source>
</evidence>
<organism evidence="4 5">
    <name type="scientific">Gracilariopsis chorda</name>
    <dbReference type="NCBI Taxonomy" id="448386"/>
    <lineage>
        <taxon>Eukaryota</taxon>
        <taxon>Rhodophyta</taxon>
        <taxon>Florideophyceae</taxon>
        <taxon>Rhodymeniophycidae</taxon>
        <taxon>Gracilariales</taxon>
        <taxon>Gracilariaceae</taxon>
        <taxon>Gracilariopsis</taxon>
    </lineage>
</organism>
<dbReference type="PANTHER" id="PTHR16047:SF7">
    <property type="entry name" value="E3 UBIQUITIN-PROTEIN LIGASE RFWD3"/>
    <property type="match status" value="1"/>
</dbReference>
<dbReference type="STRING" id="448386.A0A2V3IPY8"/>
<dbReference type="SUPFAM" id="SSF57850">
    <property type="entry name" value="RING/U-box"/>
    <property type="match status" value="1"/>
</dbReference>
<reference evidence="4 5" key="1">
    <citation type="journal article" date="2018" name="Mol. Biol. Evol.">
        <title>Analysis of the draft genome of the red seaweed Gracilariopsis chorda provides insights into genome size evolution in Rhodophyta.</title>
        <authorList>
            <person name="Lee J."/>
            <person name="Yang E.C."/>
            <person name="Graf L."/>
            <person name="Yang J.H."/>
            <person name="Qiu H."/>
            <person name="Zel Zion U."/>
            <person name="Chan C.X."/>
            <person name="Stephens T.G."/>
            <person name="Weber A.P.M."/>
            <person name="Boo G.H."/>
            <person name="Boo S.M."/>
            <person name="Kim K.M."/>
            <person name="Shin Y."/>
            <person name="Jung M."/>
            <person name="Lee S.J."/>
            <person name="Yim H.S."/>
            <person name="Lee J.H."/>
            <person name="Bhattacharya D."/>
            <person name="Yoon H.S."/>
        </authorList>
    </citation>
    <scope>NUCLEOTIDE SEQUENCE [LARGE SCALE GENOMIC DNA]</scope>
    <source>
        <strain evidence="4 5">SKKU-2015</strain>
        <tissue evidence="4">Whole body</tissue>
    </source>
</reference>
<evidence type="ECO:0000259" key="3">
    <source>
        <dbReference type="PROSITE" id="PS50089"/>
    </source>
</evidence>
<keyword evidence="1" id="KW-0863">Zinc-finger</keyword>
<feature type="compositionally biased region" description="Low complexity" evidence="2">
    <location>
        <begin position="78"/>
        <end position="91"/>
    </location>
</feature>
<dbReference type="SUPFAM" id="SSF50978">
    <property type="entry name" value="WD40 repeat-like"/>
    <property type="match status" value="1"/>
</dbReference>
<comment type="caution">
    <text evidence="4">The sequence shown here is derived from an EMBL/GenBank/DDBJ whole genome shotgun (WGS) entry which is preliminary data.</text>
</comment>
<feature type="domain" description="RING-type" evidence="3">
    <location>
        <begin position="123"/>
        <end position="170"/>
    </location>
</feature>
<dbReference type="AlphaFoldDB" id="A0A2V3IPY8"/>
<accession>A0A2V3IPY8</accession>
<feature type="region of interest" description="Disordered" evidence="2">
    <location>
        <begin position="1"/>
        <end position="47"/>
    </location>
</feature>
<dbReference type="Gene3D" id="3.30.40.10">
    <property type="entry name" value="Zinc/RING finger domain, C3HC4 (zinc finger)"/>
    <property type="match status" value="1"/>
</dbReference>
<dbReference type="PROSITE" id="PS50089">
    <property type="entry name" value="ZF_RING_2"/>
    <property type="match status" value="1"/>
</dbReference>
<name>A0A2V3IPY8_9FLOR</name>
<gene>
    <name evidence="4" type="ORF">BWQ96_06194</name>
</gene>
<dbReference type="InterPro" id="IPR013083">
    <property type="entry name" value="Znf_RING/FYVE/PHD"/>
</dbReference>
<feature type="compositionally biased region" description="Basic and acidic residues" evidence="2">
    <location>
        <begin position="64"/>
        <end position="73"/>
    </location>
</feature>
<dbReference type="GO" id="GO:0008270">
    <property type="term" value="F:zinc ion binding"/>
    <property type="evidence" value="ECO:0007669"/>
    <property type="project" value="UniProtKB-KW"/>
</dbReference>